<accession>A0ABV8T654</accession>
<dbReference type="NCBIfam" id="TIGR02548">
    <property type="entry name" value="casB_cse2"/>
    <property type="match status" value="1"/>
</dbReference>
<dbReference type="EMBL" id="JBHSDP010000004">
    <property type="protein sequence ID" value="MFC4326513.1"/>
    <property type="molecule type" value="Genomic_DNA"/>
</dbReference>
<dbReference type="Pfam" id="PF09485">
    <property type="entry name" value="CRISPR_Cse2"/>
    <property type="match status" value="1"/>
</dbReference>
<dbReference type="InterPro" id="IPR038287">
    <property type="entry name" value="Cse2_sf"/>
</dbReference>
<dbReference type="InterPro" id="IPR013382">
    <property type="entry name" value="CRISPR-assoc_prot_Cse2"/>
</dbReference>
<evidence type="ECO:0000313" key="3">
    <source>
        <dbReference type="Proteomes" id="UP001595824"/>
    </source>
</evidence>
<dbReference type="RefSeq" id="WP_381736581.1">
    <property type="nucleotide sequence ID" value="NZ_JBHSDP010000004.1"/>
</dbReference>
<comment type="caution">
    <text evidence="2">The sequence shown here is derived from an EMBL/GenBank/DDBJ whole genome shotgun (WGS) entry which is preliminary data.</text>
</comment>
<dbReference type="Gene3D" id="1.10.520.40">
    <property type="entry name" value="CRISPR-associated protein Cse2"/>
    <property type="match status" value="1"/>
</dbReference>
<dbReference type="CDD" id="cd09731">
    <property type="entry name" value="Cse2_I-E"/>
    <property type="match status" value="1"/>
</dbReference>
<dbReference type="Proteomes" id="UP001595824">
    <property type="component" value="Unassembled WGS sequence"/>
</dbReference>
<proteinExistence type="predicted"/>
<evidence type="ECO:0000256" key="1">
    <source>
        <dbReference type="SAM" id="MobiDB-lite"/>
    </source>
</evidence>
<reference evidence="3" key="1">
    <citation type="journal article" date="2019" name="Int. J. Syst. Evol. Microbiol.">
        <title>The Global Catalogue of Microorganisms (GCM) 10K type strain sequencing project: providing services to taxonomists for standard genome sequencing and annotation.</title>
        <authorList>
            <consortium name="The Broad Institute Genomics Platform"/>
            <consortium name="The Broad Institute Genome Sequencing Center for Infectious Disease"/>
            <person name="Wu L."/>
            <person name="Ma J."/>
        </authorList>
    </citation>
    <scope>NUCLEOTIDE SEQUENCE [LARGE SCALE GENOMIC DNA]</scope>
    <source>
        <strain evidence="3">PCU 347</strain>
    </source>
</reference>
<evidence type="ECO:0000313" key="2">
    <source>
        <dbReference type="EMBL" id="MFC4326513.1"/>
    </source>
</evidence>
<organism evidence="2 3">
    <name type="scientific">Streptomyces andamanensis</name>
    <dbReference type="NCBI Taxonomy" id="1565035"/>
    <lineage>
        <taxon>Bacteria</taxon>
        <taxon>Bacillati</taxon>
        <taxon>Actinomycetota</taxon>
        <taxon>Actinomycetes</taxon>
        <taxon>Kitasatosporales</taxon>
        <taxon>Streptomycetaceae</taxon>
        <taxon>Streptomyces</taxon>
    </lineage>
</organism>
<name>A0ABV8T654_9ACTN</name>
<keyword evidence="3" id="KW-1185">Reference proteome</keyword>
<gene>
    <name evidence="2" type="primary">casB</name>
    <name evidence="2" type="synonym">cse2</name>
    <name evidence="2" type="ORF">ACFPC0_01435</name>
</gene>
<feature type="region of interest" description="Disordered" evidence="1">
    <location>
        <begin position="103"/>
        <end position="141"/>
    </location>
</feature>
<protein>
    <submittedName>
        <fullName evidence="2">Type I-E CRISPR-associated protein Cse2/CasB</fullName>
    </submittedName>
</protein>
<sequence length="239" mass="26334">MTALDDTPVTGEPTAVPPKRAEFLRSHDLFVARVIAACRHAGEQQALRRALGKPVNEVPARTHAVLLKPRQTEDDGPDLPLVPYEAGDKRPFYAVAALIAARPRAQRADTGTPREDEEEGHSAPAADKGPGTNRFRPSGTNLGESLALAVTRRDDAIKEKGAENRLHLMVRQDVEGLHRMLPSVVRLVSGAGVHVDYARLLKDLRAWPTYRDDVATRWLESYYRTLGAEREKAKAAADR</sequence>